<keyword evidence="4" id="KW-1185">Reference proteome</keyword>
<dbReference type="EMBL" id="SNYW01000006">
    <property type="protein sequence ID" value="TDQ83911.1"/>
    <property type="molecule type" value="Genomic_DNA"/>
</dbReference>
<reference evidence="3 4" key="1">
    <citation type="submission" date="2019-03" db="EMBL/GenBank/DDBJ databases">
        <title>Genomic Encyclopedia of Type Strains, Phase III (KMG-III): the genomes of soil and plant-associated and newly described type strains.</title>
        <authorList>
            <person name="Whitman W."/>
        </authorList>
    </citation>
    <scope>NUCLEOTIDE SEQUENCE [LARGE SCALE GENOMIC DNA]</scope>
    <source>
        <strain evidence="3 4">CGMCC 1.7660</strain>
    </source>
</reference>
<dbReference type="PANTHER" id="PTHR42852">
    <property type="entry name" value="THIOL:DISULFIDE INTERCHANGE PROTEIN DSBE"/>
    <property type="match status" value="1"/>
</dbReference>
<sequence length="183" mass="19728">MILKKSGFFGAFLALLLVLGPALPGPALAAGEFSLIDPPLPTPKAGFEDQLGKKLGLADFRGEVVVLNFWASWCAPCIAEMPTLDALQGEMGAEGVRVIAVSIDVTGIKKAAPFFRRLGVKNLALYTDQRSALFQELKGSVLPTTFILDRDGRVVESFIGPTDWNGEHVKARLRRYLATEPSG</sequence>
<feature type="domain" description="Thioredoxin" evidence="2">
    <location>
        <begin position="36"/>
        <end position="182"/>
    </location>
</feature>
<dbReference type="Pfam" id="PF08534">
    <property type="entry name" value="Redoxin"/>
    <property type="match status" value="1"/>
</dbReference>
<dbReference type="CDD" id="cd02966">
    <property type="entry name" value="TlpA_like_family"/>
    <property type="match status" value="1"/>
</dbReference>
<dbReference type="Proteomes" id="UP000295783">
    <property type="component" value="Unassembled WGS sequence"/>
</dbReference>
<dbReference type="InterPro" id="IPR013740">
    <property type="entry name" value="Redoxin"/>
</dbReference>
<evidence type="ECO:0000313" key="4">
    <source>
        <dbReference type="Proteomes" id="UP000295783"/>
    </source>
</evidence>
<dbReference type="InterPro" id="IPR013766">
    <property type="entry name" value="Thioredoxin_domain"/>
</dbReference>
<dbReference type="RefSeq" id="WP_166644955.1">
    <property type="nucleotide sequence ID" value="NZ_SNYW01000006.1"/>
</dbReference>
<organism evidence="3 4">
    <name type="scientific">Dongia mobilis</name>
    <dbReference type="NCBI Taxonomy" id="578943"/>
    <lineage>
        <taxon>Bacteria</taxon>
        <taxon>Pseudomonadati</taxon>
        <taxon>Pseudomonadota</taxon>
        <taxon>Alphaproteobacteria</taxon>
        <taxon>Rhodospirillales</taxon>
        <taxon>Dongiaceae</taxon>
        <taxon>Dongia</taxon>
    </lineage>
</organism>
<dbReference type="SUPFAM" id="SSF52833">
    <property type="entry name" value="Thioredoxin-like"/>
    <property type="match status" value="1"/>
</dbReference>
<dbReference type="PROSITE" id="PS51352">
    <property type="entry name" value="THIOREDOXIN_2"/>
    <property type="match status" value="1"/>
</dbReference>
<evidence type="ECO:0000259" key="2">
    <source>
        <dbReference type="PROSITE" id="PS51352"/>
    </source>
</evidence>
<dbReference type="AlphaFoldDB" id="A0A4V3DF38"/>
<dbReference type="InterPro" id="IPR050553">
    <property type="entry name" value="Thioredoxin_ResA/DsbE_sf"/>
</dbReference>
<feature type="signal peptide" evidence="1">
    <location>
        <begin position="1"/>
        <end position="29"/>
    </location>
</feature>
<feature type="chain" id="PRO_5020295187" evidence="1">
    <location>
        <begin position="30"/>
        <end position="183"/>
    </location>
</feature>
<dbReference type="PANTHER" id="PTHR42852:SF13">
    <property type="entry name" value="PROTEIN DIPZ"/>
    <property type="match status" value="1"/>
</dbReference>
<dbReference type="GO" id="GO:0016853">
    <property type="term" value="F:isomerase activity"/>
    <property type="evidence" value="ECO:0007669"/>
    <property type="project" value="UniProtKB-KW"/>
</dbReference>
<keyword evidence="3" id="KW-0413">Isomerase</keyword>
<name>A0A4V3DF38_9PROT</name>
<comment type="caution">
    <text evidence="3">The sequence shown here is derived from an EMBL/GenBank/DDBJ whole genome shotgun (WGS) entry which is preliminary data.</text>
</comment>
<protein>
    <submittedName>
        <fullName evidence="3">Thiol-disulfide isomerase/thioredoxin</fullName>
    </submittedName>
</protein>
<gene>
    <name evidence="3" type="ORF">A8950_0455</name>
</gene>
<keyword evidence="1" id="KW-0732">Signal</keyword>
<proteinExistence type="predicted"/>
<dbReference type="Gene3D" id="3.40.30.10">
    <property type="entry name" value="Glutaredoxin"/>
    <property type="match status" value="1"/>
</dbReference>
<dbReference type="InterPro" id="IPR036249">
    <property type="entry name" value="Thioredoxin-like_sf"/>
</dbReference>
<accession>A0A4V3DF38</accession>
<evidence type="ECO:0000313" key="3">
    <source>
        <dbReference type="EMBL" id="TDQ83911.1"/>
    </source>
</evidence>
<evidence type="ECO:0000256" key="1">
    <source>
        <dbReference type="SAM" id="SignalP"/>
    </source>
</evidence>
<dbReference type="GO" id="GO:0016491">
    <property type="term" value="F:oxidoreductase activity"/>
    <property type="evidence" value="ECO:0007669"/>
    <property type="project" value="InterPro"/>
</dbReference>